<protein>
    <submittedName>
        <fullName evidence="1">Uncharacterized protein</fullName>
    </submittedName>
</protein>
<evidence type="ECO:0000313" key="1">
    <source>
        <dbReference type="EMBL" id="ELY23737.1"/>
    </source>
</evidence>
<sequence>MNRESSTMTARVVPSAVFDPDAVLTVTRPEDIPLELFAARARRAKNGTAVRRTAGVRTVPF</sequence>
<organism evidence="1 2">
    <name type="scientific">Halogeometricum borinquense (strain ATCC 700274 / DSM 11551 / JCM 10706 / KCTC 4070 / PR3)</name>
    <dbReference type="NCBI Taxonomy" id="469382"/>
    <lineage>
        <taxon>Archaea</taxon>
        <taxon>Methanobacteriati</taxon>
        <taxon>Methanobacteriota</taxon>
        <taxon>Stenosarchaea group</taxon>
        <taxon>Halobacteria</taxon>
        <taxon>Halobacteriales</taxon>
        <taxon>Haloferacaceae</taxon>
        <taxon>Halogeometricum</taxon>
    </lineage>
</organism>
<name>L9UG86_HALBP</name>
<dbReference type="AlphaFoldDB" id="L9UG86"/>
<accession>L9UG86</accession>
<comment type="caution">
    <text evidence="1">The sequence shown here is derived from an EMBL/GenBank/DDBJ whole genome shotgun (WGS) entry which is preliminary data.</text>
</comment>
<gene>
    <name evidence="1" type="ORF">C499_18339</name>
</gene>
<evidence type="ECO:0000313" key="2">
    <source>
        <dbReference type="Proteomes" id="UP000011585"/>
    </source>
</evidence>
<proteinExistence type="predicted"/>
<dbReference type="EMBL" id="AOHT01000051">
    <property type="protein sequence ID" value="ELY23737.1"/>
    <property type="molecule type" value="Genomic_DNA"/>
</dbReference>
<reference evidence="1 2" key="1">
    <citation type="journal article" date="2014" name="PLoS Genet.">
        <title>Phylogenetically driven sequencing of extremely halophilic archaea reveals strategies for static and dynamic osmo-response.</title>
        <authorList>
            <person name="Becker E.A."/>
            <person name="Seitzer P.M."/>
            <person name="Tritt A."/>
            <person name="Larsen D."/>
            <person name="Krusor M."/>
            <person name="Yao A.I."/>
            <person name="Wu D."/>
            <person name="Madern D."/>
            <person name="Eisen J.A."/>
            <person name="Darling A.E."/>
            <person name="Facciotti M.T."/>
        </authorList>
    </citation>
    <scope>NUCLEOTIDE SEQUENCE [LARGE SCALE GENOMIC DNA]</scope>
    <source>
        <strain evidence="1 2">DSM 11551</strain>
    </source>
</reference>
<dbReference type="Proteomes" id="UP000011585">
    <property type="component" value="Unassembled WGS sequence"/>
</dbReference>